<evidence type="ECO:0000256" key="5">
    <source>
        <dbReference type="ARBA" id="ARBA00023172"/>
    </source>
</evidence>
<evidence type="ECO:0000313" key="8">
    <source>
        <dbReference type="Proteomes" id="UP000175616"/>
    </source>
</evidence>
<dbReference type="PANTHER" id="PTHR33217">
    <property type="entry name" value="TRANSPOSASE FOR INSERTION SEQUENCE ELEMENT IS1081"/>
    <property type="match status" value="1"/>
</dbReference>
<dbReference type="Pfam" id="PF00872">
    <property type="entry name" value="Transposase_mut"/>
    <property type="match status" value="1"/>
</dbReference>
<dbReference type="InterPro" id="IPR001207">
    <property type="entry name" value="Transposase_mutator"/>
</dbReference>
<keyword evidence="3 6" id="KW-0815">Transposition</keyword>
<dbReference type="EMBL" id="LZYE01000003">
    <property type="protein sequence ID" value="OFC39310.1"/>
    <property type="molecule type" value="Genomic_DNA"/>
</dbReference>
<dbReference type="PANTHER" id="PTHR33217:SF7">
    <property type="entry name" value="TRANSPOSASE FOR INSERTION SEQUENCE ELEMENT IS1081"/>
    <property type="match status" value="1"/>
</dbReference>
<proteinExistence type="inferred from homology"/>
<dbReference type="GO" id="GO:0006313">
    <property type="term" value="P:DNA transposition"/>
    <property type="evidence" value="ECO:0007669"/>
    <property type="project" value="UniProtKB-UniRule"/>
</dbReference>
<name>A0A1E7YRG3_9PROT</name>
<dbReference type="RefSeq" id="WP_070113843.1">
    <property type="nucleotide sequence ID" value="NZ_LZYE01000003.1"/>
</dbReference>
<dbReference type="NCBIfam" id="NF033543">
    <property type="entry name" value="transpos_IS256"/>
    <property type="match status" value="1"/>
</dbReference>
<dbReference type="Proteomes" id="UP000175616">
    <property type="component" value="Unassembled WGS sequence"/>
</dbReference>
<comment type="function">
    <text evidence="1 6">Required for the transposition of the insertion element.</text>
</comment>
<organism evidence="7 8">
    <name type="scientific">Acidithiobacillus caldus</name>
    <dbReference type="NCBI Taxonomy" id="33059"/>
    <lineage>
        <taxon>Bacteria</taxon>
        <taxon>Pseudomonadati</taxon>
        <taxon>Pseudomonadota</taxon>
        <taxon>Acidithiobacillia</taxon>
        <taxon>Acidithiobacillales</taxon>
        <taxon>Acidithiobacillaceae</taxon>
        <taxon>Acidithiobacillus</taxon>
    </lineage>
</organism>
<comment type="caution">
    <text evidence="7">The sequence shown here is derived from an EMBL/GenBank/DDBJ whole genome shotgun (WGS) entry which is preliminary data.</text>
</comment>
<evidence type="ECO:0000256" key="2">
    <source>
        <dbReference type="ARBA" id="ARBA00010961"/>
    </source>
</evidence>
<dbReference type="GO" id="GO:0004803">
    <property type="term" value="F:transposase activity"/>
    <property type="evidence" value="ECO:0007669"/>
    <property type="project" value="UniProtKB-UniRule"/>
</dbReference>
<protein>
    <recommendedName>
        <fullName evidence="6">Mutator family transposase</fullName>
    </recommendedName>
</protein>
<evidence type="ECO:0000256" key="6">
    <source>
        <dbReference type="RuleBase" id="RU365089"/>
    </source>
</evidence>
<dbReference type="AlphaFoldDB" id="A0A1E7YRG3"/>
<keyword evidence="4 6" id="KW-0238">DNA-binding</keyword>
<keyword evidence="5 6" id="KW-0233">DNA recombination</keyword>
<reference evidence="7 8" key="1">
    <citation type="submission" date="2016-06" db="EMBL/GenBank/DDBJ databases">
        <title>Gene turnover analysis identifies the evolutionary adaptation of the extremophile Acidithiobacillus caldus.</title>
        <authorList>
            <person name="Zhang X."/>
        </authorList>
    </citation>
    <scope>NUCLEOTIDE SEQUENCE [LARGE SCALE GENOMIC DNA]</scope>
    <source>
        <strain evidence="7 8">DX</strain>
    </source>
</reference>
<evidence type="ECO:0000313" key="7">
    <source>
        <dbReference type="EMBL" id="OFC39310.1"/>
    </source>
</evidence>
<evidence type="ECO:0000256" key="3">
    <source>
        <dbReference type="ARBA" id="ARBA00022578"/>
    </source>
</evidence>
<sequence length="403" mass="45413">MTIDSMTLMQLAEKYADGDLLRELGQLVLQRLMEAEAESRCGAARYERSTERVNQRNGYRDRALETRLGTLHLKIPKLRSGSYFPSFLEPRKASEQALVAVIQEAYVKGVSIRKVDDLVQTLGMTGISRSQVSRLCAELDARVEAFLSRPISGHWPYVWLDVTYVKSRESGTVEGQAVVVAVAVNTEGRREVLGMAVGPAETEAFWTDFLRSLRRRGLSGVRLVTSDAHEGLKQAIGKVMGATWQRCRVHFLRNALAHVPRRQHAMVAAVIRTAFVQEDQKQARIQWRETADKLRERFPKLSALMDDAEDDVLAFMGFPKEHWSQLASTNPLERLNQEIKRRSHVIGIFPNNAAIVRLVGTLLAEQTDEWQVTRRYMSQESLVRVTGPDIPSAHALINDPQAA</sequence>
<evidence type="ECO:0000256" key="1">
    <source>
        <dbReference type="ARBA" id="ARBA00002190"/>
    </source>
</evidence>
<keyword evidence="6" id="KW-0814">Transposable element</keyword>
<evidence type="ECO:0000256" key="4">
    <source>
        <dbReference type="ARBA" id="ARBA00023125"/>
    </source>
</evidence>
<gene>
    <name evidence="7" type="ORF">BAE27_00030</name>
</gene>
<dbReference type="GO" id="GO:0003677">
    <property type="term" value="F:DNA binding"/>
    <property type="evidence" value="ECO:0007669"/>
    <property type="project" value="UniProtKB-UniRule"/>
</dbReference>
<comment type="similarity">
    <text evidence="2 6">Belongs to the transposase mutator family.</text>
</comment>
<accession>A0A1E7YRG3</accession>